<evidence type="ECO:0000256" key="1">
    <source>
        <dbReference type="SAM" id="Phobius"/>
    </source>
</evidence>
<feature type="transmembrane region" description="Helical" evidence="1">
    <location>
        <begin position="44"/>
        <end position="66"/>
    </location>
</feature>
<sequence length="169" mass="18270">MRNKKVLFIVQAALIAAIYVALTYLSSIAGLASGTIQVRISEALCILPVFTTAAIPGLWLGCFLANMLTGGIPVDVVCGSIATLIGAFGTYALRKHKFACTWPPVIANMVIVPFVLRYGYGFITEYKGVDWSIPFNALTVGIGEVITCVILGSVLLRVLNKYRNVIFHE</sequence>
<reference evidence="3 5" key="1">
    <citation type="journal article" date="2021" name="ISME Commun">
        <title>Automated analysis of genomic sequences facilitates high-throughput and comprehensive description of bacteria.</title>
        <authorList>
            <person name="Hitch T.C.A."/>
        </authorList>
    </citation>
    <scope>NUCLEOTIDE SEQUENCE [LARGE SCALE GENOMIC DNA]</scope>
    <source>
        <strain evidence="3 5">Sanger_19</strain>
    </source>
</reference>
<dbReference type="Pfam" id="PF06177">
    <property type="entry name" value="QueT"/>
    <property type="match status" value="1"/>
</dbReference>
<dbReference type="RefSeq" id="WP_022243700.1">
    <property type="nucleotide sequence ID" value="NZ_JAJEQW010000005.1"/>
</dbReference>
<reference evidence="3" key="3">
    <citation type="submission" date="2022-09" db="EMBL/GenBank/DDBJ databases">
        <authorList>
            <person name="Hitch T.C.A."/>
        </authorList>
    </citation>
    <scope>NUCLEOTIDE SEQUENCE</scope>
    <source>
        <strain evidence="3">Sanger_19</strain>
    </source>
</reference>
<feature type="transmembrane region" description="Helical" evidence="1">
    <location>
        <begin position="105"/>
        <end position="123"/>
    </location>
</feature>
<protein>
    <submittedName>
        <fullName evidence="2">QueT transporter family protein</fullName>
    </submittedName>
</protein>
<dbReference type="EMBL" id="JAOQKI010000011">
    <property type="protein sequence ID" value="MCU6717371.1"/>
    <property type="molecule type" value="Genomic_DNA"/>
</dbReference>
<dbReference type="PANTHER" id="PTHR40044:SF1">
    <property type="entry name" value="INTEGRAL MEMBRANE PROTEIN"/>
    <property type="match status" value="1"/>
</dbReference>
<keyword evidence="1" id="KW-0812">Transmembrane</keyword>
<evidence type="ECO:0000313" key="2">
    <source>
        <dbReference type="EMBL" id="MCC2241980.1"/>
    </source>
</evidence>
<accession>A0AAW4WIP0</accession>
<dbReference type="Proteomes" id="UP001209666">
    <property type="component" value="Unassembled WGS sequence"/>
</dbReference>
<evidence type="ECO:0000313" key="3">
    <source>
        <dbReference type="EMBL" id="MCU6717371.1"/>
    </source>
</evidence>
<dbReference type="Proteomes" id="UP001198893">
    <property type="component" value="Unassembled WGS sequence"/>
</dbReference>
<keyword evidence="1" id="KW-1133">Transmembrane helix</keyword>
<dbReference type="PIRSF" id="PIRSF031501">
    <property type="entry name" value="QueT"/>
    <property type="match status" value="1"/>
</dbReference>
<organism evidence="2 4">
    <name type="scientific">Roseburia amylophila</name>
    <dbReference type="NCBI Taxonomy" id="2981794"/>
    <lineage>
        <taxon>Bacteria</taxon>
        <taxon>Bacillati</taxon>
        <taxon>Bacillota</taxon>
        <taxon>Clostridia</taxon>
        <taxon>Lachnospirales</taxon>
        <taxon>Lachnospiraceae</taxon>
        <taxon>Roseburia</taxon>
    </lineage>
</organism>
<comment type="caution">
    <text evidence="2">The sequence shown here is derived from an EMBL/GenBank/DDBJ whole genome shotgun (WGS) entry which is preliminary data.</text>
</comment>
<dbReference type="EMBL" id="JAJEQW010000005">
    <property type="protein sequence ID" value="MCC2241980.1"/>
    <property type="molecule type" value="Genomic_DNA"/>
</dbReference>
<feature type="transmembrane region" description="Helical" evidence="1">
    <location>
        <begin position="72"/>
        <end position="93"/>
    </location>
</feature>
<keyword evidence="1" id="KW-0472">Membrane</keyword>
<dbReference type="AlphaFoldDB" id="A0AAW4WIP0"/>
<dbReference type="InterPro" id="IPR010387">
    <property type="entry name" value="QueT"/>
</dbReference>
<reference evidence="2" key="2">
    <citation type="submission" date="2021-10" db="EMBL/GenBank/DDBJ databases">
        <title>Anaerobic single-cell dispensing facilitates the cultivation of human gut bacteria.</title>
        <authorList>
            <person name="Afrizal A."/>
        </authorList>
    </citation>
    <scope>NUCLEOTIDE SEQUENCE</scope>
    <source>
        <strain evidence="2">CLA-AA-H204</strain>
    </source>
</reference>
<gene>
    <name evidence="2" type="ORF">LKD47_06655</name>
    <name evidence="3" type="ORF">OCV43_08795</name>
</gene>
<evidence type="ECO:0000313" key="5">
    <source>
        <dbReference type="Proteomes" id="UP001209666"/>
    </source>
</evidence>
<proteinExistence type="predicted"/>
<evidence type="ECO:0000313" key="4">
    <source>
        <dbReference type="Proteomes" id="UP001198893"/>
    </source>
</evidence>
<keyword evidence="5" id="KW-1185">Reference proteome</keyword>
<name>A0AAW4WIP0_9FIRM</name>
<dbReference type="PANTHER" id="PTHR40044">
    <property type="entry name" value="INTEGRAL MEMBRANE PROTEIN-RELATED"/>
    <property type="match status" value="1"/>
</dbReference>
<feature type="transmembrane region" description="Helical" evidence="1">
    <location>
        <begin position="135"/>
        <end position="159"/>
    </location>
</feature>
<feature type="transmembrane region" description="Helical" evidence="1">
    <location>
        <begin position="6"/>
        <end position="32"/>
    </location>
</feature>